<keyword evidence="3" id="KW-0808">Transferase</keyword>
<evidence type="ECO:0000259" key="2">
    <source>
        <dbReference type="PROSITE" id="PS51734"/>
    </source>
</evidence>
<dbReference type="CDD" id="cd02440">
    <property type="entry name" value="AdoMet_MTases"/>
    <property type="match status" value="1"/>
</dbReference>
<dbReference type="EMBL" id="CADCVL010000012">
    <property type="protein sequence ID" value="CAA9463957.1"/>
    <property type="molecule type" value="Genomic_DNA"/>
</dbReference>
<dbReference type="GO" id="GO:0032259">
    <property type="term" value="P:methylation"/>
    <property type="evidence" value="ECO:0007669"/>
    <property type="project" value="UniProtKB-KW"/>
</dbReference>
<gene>
    <name evidence="3" type="ORF">AVDCRST_MAG65-72</name>
</gene>
<sequence length="275" mass="30762">MGRMRLIQHKKEAYWFYSVVSRLYDQYVNPLFWTTGMRDQVLDLAELDSPGLRVLDVGAGTGFTTEGIAARAPGAQLTMLDQSPHQLARSRRRHALDAVPRVIGDAEALPFADESFDRWVSAGSIEYWPEPQRALVEAHRVLRPGGTALLIGPLRPEHPLARRLADAWMLFPEEHEYRDWMQRAGFDDLRARILPAPWDAGGHGRYVIALAGTRSASAPTVRLGPRLERRDEPMTLPRRVRFAGRFVLGSLAGAAFVPLGALLTAGARQRRRGAR</sequence>
<feature type="transmembrane region" description="Helical" evidence="1">
    <location>
        <begin position="242"/>
        <end position="265"/>
    </location>
</feature>
<proteinExistence type="predicted"/>
<dbReference type="InterPro" id="IPR013216">
    <property type="entry name" value="Methyltransf_11"/>
</dbReference>
<dbReference type="InterPro" id="IPR044649">
    <property type="entry name" value="MPBQ/MSBQ_MT"/>
</dbReference>
<keyword evidence="3" id="KW-0489">Methyltransferase</keyword>
<dbReference type="PANTHER" id="PTHR44516:SF11">
    <property type="entry name" value="2-METHYL-6-PHYTYL-1,4-HYDROQUINONE METHYLTRANSFERASE 2, CHLOROPLASTIC"/>
    <property type="match status" value="1"/>
</dbReference>
<dbReference type="InterPro" id="IPR031164">
    <property type="entry name" value="SAM_MPBQ_MSBQ_MT"/>
</dbReference>
<dbReference type="PANTHER" id="PTHR44516">
    <property type="entry name" value="2-METHYL-6-PHYTYL-1,4-HYDROQUINONE METHYLTRANSFERASE, CHLOROPLASTIC"/>
    <property type="match status" value="1"/>
</dbReference>
<dbReference type="PROSITE" id="PS51734">
    <property type="entry name" value="SAM_MPBQ_MSBQ_MT"/>
    <property type="match status" value="1"/>
</dbReference>
<dbReference type="Gene3D" id="3.40.50.150">
    <property type="entry name" value="Vaccinia Virus protein VP39"/>
    <property type="match status" value="1"/>
</dbReference>
<dbReference type="GO" id="GO:0051741">
    <property type="term" value="F:2-methyl-6-phytyl-1,4-benzoquinone methyltransferase activity"/>
    <property type="evidence" value="ECO:0007669"/>
    <property type="project" value="InterPro"/>
</dbReference>
<evidence type="ECO:0000256" key="1">
    <source>
        <dbReference type="SAM" id="Phobius"/>
    </source>
</evidence>
<dbReference type="SUPFAM" id="SSF53335">
    <property type="entry name" value="S-adenosyl-L-methionine-dependent methyltransferases"/>
    <property type="match status" value="1"/>
</dbReference>
<evidence type="ECO:0000313" key="3">
    <source>
        <dbReference type="EMBL" id="CAA9463957.1"/>
    </source>
</evidence>
<organism evidence="3">
    <name type="scientific">uncultured Solirubrobacteraceae bacterium</name>
    <dbReference type="NCBI Taxonomy" id="1162706"/>
    <lineage>
        <taxon>Bacteria</taxon>
        <taxon>Bacillati</taxon>
        <taxon>Actinomycetota</taxon>
        <taxon>Thermoleophilia</taxon>
        <taxon>Solirubrobacterales</taxon>
        <taxon>Solirubrobacteraceae</taxon>
        <taxon>environmental samples</taxon>
    </lineage>
</organism>
<feature type="domain" description="MPBQ/MBSQ family SAM-binding methyltransferase profile" evidence="2">
    <location>
        <begin position="5"/>
        <end position="205"/>
    </location>
</feature>
<dbReference type="Pfam" id="PF08241">
    <property type="entry name" value="Methyltransf_11"/>
    <property type="match status" value="1"/>
</dbReference>
<dbReference type="InterPro" id="IPR029063">
    <property type="entry name" value="SAM-dependent_MTases_sf"/>
</dbReference>
<keyword evidence="1" id="KW-0472">Membrane</keyword>
<keyword evidence="1" id="KW-0812">Transmembrane</keyword>
<name>A0A6J4R688_9ACTN</name>
<reference evidence="3" key="1">
    <citation type="submission" date="2020-02" db="EMBL/GenBank/DDBJ databases">
        <authorList>
            <person name="Meier V. D."/>
        </authorList>
    </citation>
    <scope>NUCLEOTIDE SEQUENCE</scope>
    <source>
        <strain evidence="3">AVDCRST_MAG65</strain>
    </source>
</reference>
<protein>
    <submittedName>
        <fullName evidence="3">2-methyl-6-solanyl-1,4-benzoquinone methyltransferase</fullName>
    </submittedName>
</protein>
<accession>A0A6J4R688</accession>
<keyword evidence="1" id="KW-1133">Transmembrane helix</keyword>
<dbReference type="AlphaFoldDB" id="A0A6J4R688"/>